<feature type="region of interest" description="Disordered" evidence="3">
    <location>
        <begin position="1"/>
        <end position="21"/>
    </location>
</feature>
<dbReference type="SUPFAM" id="SSF53800">
    <property type="entry name" value="Chelatase"/>
    <property type="match status" value="1"/>
</dbReference>
<dbReference type="PANTHER" id="PTHR33542">
    <property type="entry name" value="SIROHYDROCHLORIN FERROCHELATASE, CHLOROPLASTIC"/>
    <property type="match status" value="1"/>
</dbReference>
<dbReference type="AlphaFoldDB" id="A0AA95I6L2"/>
<dbReference type="KEGG" id="pwn:QNH46_04740"/>
<dbReference type="InterPro" id="IPR002762">
    <property type="entry name" value="CbiX-like"/>
</dbReference>
<sequence>MKESLDMLQGGSGASGQDHGLRQGLVSEEAEFTREPLSADGPRRPGVLVISHGSPDGHWVKLVDEAVAAVKAGLPGGLPVEASFLEIVDGRLIQDGIDRLELEGVTDMIVIPLFMSSGSTHVDEIAYALGVKDTPEKETDLEHFRLSARVFFGEPVDDHPLVAQMIWDKVKPLSREPEREALLLVGHGSRHDGFRQRWEQGISSLAARVKDISGLAVTDFALLNPDSVHKKVTYWQERGYEVAIAPLFLSAGYFTKKEIPSRLEGLTYRYSGEALLPHPLLPHWMLDQILHIMRSMKL</sequence>
<reference evidence="4" key="1">
    <citation type="submission" date="2023-05" db="EMBL/GenBank/DDBJ databases">
        <title>Comparative genomics of Bacillaceae isolates and their secondary metabolite potential.</title>
        <authorList>
            <person name="Song L."/>
            <person name="Nielsen L.J."/>
            <person name="Mohite O."/>
            <person name="Xu X."/>
            <person name="Weber T."/>
            <person name="Kovacs A.T."/>
        </authorList>
    </citation>
    <scope>NUCLEOTIDE SEQUENCE</scope>
    <source>
        <strain evidence="4">B2_4</strain>
    </source>
</reference>
<protein>
    <submittedName>
        <fullName evidence="4">CbiX/SirB N-terminal domain-containing protein</fullName>
    </submittedName>
</protein>
<dbReference type="GO" id="GO:0016829">
    <property type="term" value="F:lyase activity"/>
    <property type="evidence" value="ECO:0007669"/>
    <property type="project" value="UniProtKB-KW"/>
</dbReference>
<evidence type="ECO:0000313" key="4">
    <source>
        <dbReference type="EMBL" id="WHX49981.1"/>
    </source>
</evidence>
<keyword evidence="2" id="KW-0456">Lyase</keyword>
<dbReference type="InterPro" id="IPR050963">
    <property type="entry name" value="Sirohydro_Cobaltochel/CbiX"/>
</dbReference>
<dbReference type="Gene3D" id="3.40.50.1400">
    <property type="match status" value="2"/>
</dbReference>
<proteinExistence type="predicted"/>
<dbReference type="EMBL" id="CP126084">
    <property type="protein sequence ID" value="WHX49981.1"/>
    <property type="molecule type" value="Genomic_DNA"/>
</dbReference>
<evidence type="ECO:0000256" key="2">
    <source>
        <dbReference type="ARBA" id="ARBA00023239"/>
    </source>
</evidence>
<evidence type="ECO:0000256" key="1">
    <source>
        <dbReference type="ARBA" id="ARBA00022723"/>
    </source>
</evidence>
<evidence type="ECO:0000313" key="5">
    <source>
        <dbReference type="Proteomes" id="UP001177943"/>
    </source>
</evidence>
<evidence type="ECO:0000256" key="3">
    <source>
        <dbReference type="SAM" id="MobiDB-lite"/>
    </source>
</evidence>
<organism evidence="4 5">
    <name type="scientific">Paenibacillus woosongensis</name>
    <dbReference type="NCBI Taxonomy" id="307580"/>
    <lineage>
        <taxon>Bacteria</taxon>
        <taxon>Bacillati</taxon>
        <taxon>Bacillota</taxon>
        <taxon>Bacilli</taxon>
        <taxon>Bacillales</taxon>
        <taxon>Paenibacillaceae</taxon>
        <taxon>Paenibacillus</taxon>
    </lineage>
</organism>
<dbReference type="CDD" id="cd03416">
    <property type="entry name" value="CbiX_SirB_N"/>
    <property type="match status" value="1"/>
</dbReference>
<dbReference type="Proteomes" id="UP001177943">
    <property type="component" value="Chromosome"/>
</dbReference>
<dbReference type="PANTHER" id="PTHR33542:SF3">
    <property type="entry name" value="SIROHYDROCHLORIN FERROCHELATASE, CHLOROPLASTIC"/>
    <property type="match status" value="1"/>
</dbReference>
<name>A0AA95I6L2_9BACL</name>
<keyword evidence="1" id="KW-0479">Metal-binding</keyword>
<accession>A0AA95I6L2</accession>
<dbReference type="RefSeq" id="WP_283927135.1">
    <property type="nucleotide sequence ID" value="NZ_CP126084.1"/>
</dbReference>
<dbReference type="Pfam" id="PF01903">
    <property type="entry name" value="CbiX"/>
    <property type="match status" value="2"/>
</dbReference>
<dbReference type="GO" id="GO:0046872">
    <property type="term" value="F:metal ion binding"/>
    <property type="evidence" value="ECO:0007669"/>
    <property type="project" value="UniProtKB-KW"/>
</dbReference>
<gene>
    <name evidence="4" type="ORF">QNH46_04740</name>
</gene>